<evidence type="ECO:0000313" key="2">
    <source>
        <dbReference type="Proteomes" id="UP001162992"/>
    </source>
</evidence>
<evidence type="ECO:0000313" key="1">
    <source>
        <dbReference type="EMBL" id="KAJ7536414.1"/>
    </source>
</evidence>
<dbReference type="Proteomes" id="UP001162992">
    <property type="component" value="Chromosome 12"/>
</dbReference>
<comment type="caution">
    <text evidence="1">The sequence shown here is derived from an EMBL/GenBank/DDBJ whole genome shotgun (WGS) entry which is preliminary data.</text>
</comment>
<dbReference type="EMBL" id="CM055103">
    <property type="protein sequence ID" value="KAJ7536414.1"/>
    <property type="molecule type" value="Genomic_DNA"/>
</dbReference>
<gene>
    <name evidence="1" type="ORF">O6H91_12G068600</name>
</gene>
<keyword evidence="2" id="KW-1185">Reference proteome</keyword>
<organism evidence="1 2">
    <name type="scientific">Diphasiastrum complanatum</name>
    <name type="common">Issler's clubmoss</name>
    <name type="synonym">Lycopodium complanatum</name>
    <dbReference type="NCBI Taxonomy" id="34168"/>
    <lineage>
        <taxon>Eukaryota</taxon>
        <taxon>Viridiplantae</taxon>
        <taxon>Streptophyta</taxon>
        <taxon>Embryophyta</taxon>
        <taxon>Tracheophyta</taxon>
        <taxon>Lycopodiopsida</taxon>
        <taxon>Lycopodiales</taxon>
        <taxon>Lycopodiaceae</taxon>
        <taxon>Lycopodioideae</taxon>
        <taxon>Diphasiastrum</taxon>
    </lineage>
</organism>
<sequence length="514" mass="57838">MKATGQGPLQKCNARRTSSSPERFPEATTRPSALRLCLHAAACLVSLILGFRFSREALLVVVAFRQNPGDSIVQRFSSNVDGVSDSEIGLKFPYAPAKATDVSLEKSLFDPKQIVPPVKSNRVHVGRHEILIRPWPRPNPVEVLAAHALLQRVQHEQRRLYVTREWRRLIVVTPTFSRTFQWPHLTGLMHTLSLVPGPLTWIVVEAGRVTNQTASLLAQSGIDFFHLGIDKRMPAAWNQRRTVESLMRIEALRFVREQRLDGIIIFADDSNTHSLQLFDEVQNVKWLGAVSVGILANYVSTKDPQGIQASSAQGRQLVSVQGPACNESCHVIGWHLLPTYEQNRKFDAGERALSVKGLEWAGFVLNSRMLWEGAEKPDYISDWDEWISSNLETPSNPLGIVKDEVFVEPLGNCGREVLLWWLRVEARADSKFPSRWVVDPPLEVVVPSKRTPWPDTRAQKQSLVDNAESLSQSDKHRVKHSGRTSRPKQGERHSTKRKQGLASRVEDSRVSQGL</sequence>
<accession>A0ACC2C2Z1</accession>
<name>A0ACC2C2Z1_DIPCM</name>
<protein>
    <submittedName>
        <fullName evidence="1">Uncharacterized protein</fullName>
    </submittedName>
</protein>
<proteinExistence type="predicted"/>
<reference evidence="2" key="1">
    <citation type="journal article" date="2024" name="Proc. Natl. Acad. Sci. U.S.A.">
        <title>Extraordinary preservation of gene collinearity over three hundred million years revealed in homosporous lycophytes.</title>
        <authorList>
            <person name="Li C."/>
            <person name="Wickell D."/>
            <person name="Kuo L.Y."/>
            <person name="Chen X."/>
            <person name="Nie B."/>
            <person name="Liao X."/>
            <person name="Peng D."/>
            <person name="Ji J."/>
            <person name="Jenkins J."/>
            <person name="Williams M."/>
            <person name="Shu S."/>
            <person name="Plott C."/>
            <person name="Barry K."/>
            <person name="Rajasekar S."/>
            <person name="Grimwood J."/>
            <person name="Han X."/>
            <person name="Sun S."/>
            <person name="Hou Z."/>
            <person name="He W."/>
            <person name="Dai G."/>
            <person name="Sun C."/>
            <person name="Schmutz J."/>
            <person name="Leebens-Mack J.H."/>
            <person name="Li F.W."/>
            <person name="Wang L."/>
        </authorList>
    </citation>
    <scope>NUCLEOTIDE SEQUENCE [LARGE SCALE GENOMIC DNA]</scope>
    <source>
        <strain evidence="2">cv. PW_Plant_1</strain>
    </source>
</reference>